<dbReference type="GeneID" id="102802176"/>
<gene>
    <name evidence="5" type="primary">LOC102802176</name>
</gene>
<name>A0ABM0MW46_SACKO</name>
<dbReference type="RefSeq" id="XP_006824237.1">
    <property type="nucleotide sequence ID" value="XM_006824174.1"/>
</dbReference>
<feature type="domain" description="Transcription factor AP-2 C-terminal" evidence="3">
    <location>
        <begin position="352"/>
        <end position="395"/>
    </location>
</feature>
<evidence type="ECO:0000313" key="5">
    <source>
        <dbReference type="RefSeq" id="XP_006824237.1"/>
    </source>
</evidence>
<keyword evidence="2" id="KW-1133">Transmembrane helix</keyword>
<protein>
    <submittedName>
        <fullName evidence="5">Uncharacterized protein LOC102802176</fullName>
    </submittedName>
</protein>
<dbReference type="InterPro" id="IPR013854">
    <property type="entry name" value="TF_AP2_C"/>
</dbReference>
<accession>A0ABM0MW46</accession>
<evidence type="ECO:0000313" key="4">
    <source>
        <dbReference type="Proteomes" id="UP000694865"/>
    </source>
</evidence>
<dbReference type="Proteomes" id="UP000694865">
    <property type="component" value="Unplaced"/>
</dbReference>
<evidence type="ECO:0000256" key="2">
    <source>
        <dbReference type="SAM" id="Phobius"/>
    </source>
</evidence>
<keyword evidence="2" id="KW-0812">Transmembrane</keyword>
<feature type="transmembrane region" description="Helical" evidence="2">
    <location>
        <begin position="84"/>
        <end position="107"/>
    </location>
</feature>
<sequence>MGYVMVYLRHVMGYVMVFLRHVMGYIMVYLRHVMGYVMVYLRHVMGYVMVYLRHVMGYIIVYLRHVMGYVMVYLRHVMGYVMVYLRHVMGYIMVYLRHVMGYVMVYLRHDMSYLPKRCFRAEKKQEERISIEECLDEIIRKTDNEPVDLSTRITAKSSYERKYTYGHVTATGNQSCEIMHTPTCTAVHMNAPYSNAGTSVAHEHWPKKKYTAIFEQMSDTMSHISSADNPAKHTTKTTDMRLGTTSEKHNDNTTPQPRKQQNKHTILKAMLNASLDTDLSAWAKHKPGEPIVESTGQSDIHEETRLPSPTLSELLRGGSHSTQSTERRSKRKYSEIDQDGVIQDNNNVLGYEVLGTLGVTNSKKRYFISMAEIHRRISKPENMSENGLCCFLKRRRGSLPLGCPKPKPRQRGDITPFSSLCEAELGDLILAYKECLTKYVEGQKIIEGVEKSTIPHLIQALRKILLNVHLACRPSSDFQRMTHTFGAKMLESVLTYLMSCLNQYTFQEQTEQ</sequence>
<reference evidence="5" key="1">
    <citation type="submission" date="2025-08" db="UniProtKB">
        <authorList>
            <consortium name="RefSeq"/>
        </authorList>
    </citation>
    <scope>IDENTIFICATION</scope>
    <source>
        <tissue evidence="5">Testes</tissue>
    </source>
</reference>
<evidence type="ECO:0000259" key="3">
    <source>
        <dbReference type="Pfam" id="PF03299"/>
    </source>
</evidence>
<organism evidence="4 5">
    <name type="scientific">Saccoglossus kowalevskii</name>
    <name type="common">Acorn worm</name>
    <dbReference type="NCBI Taxonomy" id="10224"/>
    <lineage>
        <taxon>Eukaryota</taxon>
        <taxon>Metazoa</taxon>
        <taxon>Hemichordata</taxon>
        <taxon>Enteropneusta</taxon>
        <taxon>Harrimaniidae</taxon>
        <taxon>Saccoglossus</taxon>
    </lineage>
</organism>
<feature type="transmembrane region" description="Helical" evidence="2">
    <location>
        <begin position="51"/>
        <end position="72"/>
    </location>
</feature>
<keyword evidence="2" id="KW-0472">Membrane</keyword>
<proteinExistence type="predicted"/>
<keyword evidence="4" id="KW-1185">Reference proteome</keyword>
<dbReference type="Pfam" id="PF03299">
    <property type="entry name" value="TF_AP-2"/>
    <property type="match status" value="1"/>
</dbReference>
<feature type="region of interest" description="Disordered" evidence="1">
    <location>
        <begin position="288"/>
        <end position="336"/>
    </location>
</feature>
<evidence type="ECO:0000256" key="1">
    <source>
        <dbReference type="SAM" id="MobiDB-lite"/>
    </source>
</evidence>
<feature type="region of interest" description="Disordered" evidence="1">
    <location>
        <begin position="224"/>
        <end position="262"/>
    </location>
</feature>
<feature type="transmembrane region" description="Helical" evidence="2">
    <location>
        <begin position="12"/>
        <end position="30"/>
    </location>
</feature>